<protein>
    <recommendedName>
        <fullName evidence="1">Methyltransferase domain-containing protein</fullName>
    </recommendedName>
</protein>
<sequence length="271" mass="29570">MRPPDALTGWDKETNAERYDQFTCDYPFYTVSSHDLVQRADLADTDLAVDLCGGTGVTAAAALAAMPTHGRVITIDNAPAMHVVGQRTRTDPRITWMLADAENVASAITEPVDAVLCNAGVWKTDTIATFAGVRSILRPGGRFVFNIGGGFAGLTASQRDPRPSLNDLITAIAVRDFGYTPALNDNTSPILTEPVVRERLRNAGLTLLAADVVTQHGTLEEKRAWLSIPLFARPPGRLPYDQRMAILEQAYREIDPDRPTATQWLVITAER</sequence>
<proteinExistence type="predicted"/>
<reference evidence="2" key="1">
    <citation type="submission" date="2021-01" db="EMBL/GenBank/DDBJ databases">
        <title>Whole genome shotgun sequence of Dactylosporangium siamense NBRC 106093.</title>
        <authorList>
            <person name="Komaki H."/>
            <person name="Tamura T."/>
        </authorList>
    </citation>
    <scope>NUCLEOTIDE SEQUENCE</scope>
    <source>
        <strain evidence="2">NBRC 106093</strain>
    </source>
</reference>
<dbReference type="InterPro" id="IPR041698">
    <property type="entry name" value="Methyltransf_25"/>
</dbReference>
<accession>A0A919Q2V2</accession>
<dbReference type="CDD" id="cd02440">
    <property type="entry name" value="AdoMet_MTases"/>
    <property type="match status" value="1"/>
</dbReference>
<organism evidence="2 3">
    <name type="scientific">Dactylosporangium siamense</name>
    <dbReference type="NCBI Taxonomy" id="685454"/>
    <lineage>
        <taxon>Bacteria</taxon>
        <taxon>Bacillati</taxon>
        <taxon>Actinomycetota</taxon>
        <taxon>Actinomycetes</taxon>
        <taxon>Micromonosporales</taxon>
        <taxon>Micromonosporaceae</taxon>
        <taxon>Dactylosporangium</taxon>
    </lineage>
</organism>
<dbReference type="InterPro" id="IPR029063">
    <property type="entry name" value="SAM-dependent_MTases_sf"/>
</dbReference>
<name>A0A919Q2V2_9ACTN</name>
<comment type="caution">
    <text evidence="2">The sequence shown here is derived from an EMBL/GenBank/DDBJ whole genome shotgun (WGS) entry which is preliminary data.</text>
</comment>
<dbReference type="AlphaFoldDB" id="A0A919Q2V2"/>
<keyword evidence="3" id="KW-1185">Reference proteome</keyword>
<gene>
    <name evidence="2" type="ORF">Dsi01nite_109060</name>
</gene>
<evidence type="ECO:0000259" key="1">
    <source>
        <dbReference type="Pfam" id="PF13649"/>
    </source>
</evidence>
<dbReference type="Proteomes" id="UP000660611">
    <property type="component" value="Unassembled WGS sequence"/>
</dbReference>
<dbReference type="Gene3D" id="3.40.50.150">
    <property type="entry name" value="Vaccinia Virus protein VP39"/>
    <property type="match status" value="1"/>
</dbReference>
<dbReference type="Pfam" id="PF13649">
    <property type="entry name" value="Methyltransf_25"/>
    <property type="match status" value="1"/>
</dbReference>
<feature type="domain" description="Methyltransferase" evidence="1">
    <location>
        <begin position="49"/>
        <end position="141"/>
    </location>
</feature>
<dbReference type="SUPFAM" id="SSF53335">
    <property type="entry name" value="S-adenosyl-L-methionine-dependent methyltransferases"/>
    <property type="match status" value="1"/>
</dbReference>
<evidence type="ECO:0000313" key="2">
    <source>
        <dbReference type="EMBL" id="GIG52865.1"/>
    </source>
</evidence>
<evidence type="ECO:0000313" key="3">
    <source>
        <dbReference type="Proteomes" id="UP000660611"/>
    </source>
</evidence>
<dbReference type="EMBL" id="BONQ01000193">
    <property type="protein sequence ID" value="GIG52865.1"/>
    <property type="molecule type" value="Genomic_DNA"/>
</dbReference>
<dbReference type="RefSeq" id="WP_203854462.1">
    <property type="nucleotide sequence ID" value="NZ_BAAAVW010000030.1"/>
</dbReference>